<dbReference type="GO" id="GO:0000428">
    <property type="term" value="C:DNA-directed RNA polymerase complex"/>
    <property type="evidence" value="ECO:0007669"/>
    <property type="project" value="UniProtKB-KW"/>
</dbReference>
<sequence length="950" mass="104705">MSILVTVRDSQGFMDGEIYASFFTDVSLSCNASDACLLSNLYTSNAESLQVACDALPESAGQLEAFSCAQSVIYCPVNAWLLSLPERCLIDCGTNGENCLSTTVFHAGGLNAMDLACDEITQSCNGITIFCGKGLETSCKMSLRSNTYVCDACNLDWTSSLPNVTNENYFIAEYAHKYGFKNISCDNAWGGNECYIIAGTTNDIQKPTPDGRGAIIYSNAMKRMFLYGHSRGVFTSVIIDATMVEELSLFSYHKSATFRSMTLFAPYKKLTMHCDTPGSCLGSLIESKSSQHVDSNLDIWISCGNEYACENTLWNFKETTGSVHVECHSHEAACSKLRLYIPELNQTQALVGVIPNNITCFSNSSLSIPSCYNASVYATRGTQDIQISCWTTEDGSNARSSLSGFACTDLNFYCTPLFEFGCILQADNISTLGYDCDSQLCTNYSTSLYRQFAPTSSPSFSPSRTPSRVPTQFPTPPTNAPTRSPTISPTNAPTFSPTRTPSRAPTYHPTPAPTFRAMQVCNNADETGTCRFNCTGDFACLRNLLVCQSLRCDLTCQGRSACEGAELDVSYQYTQTMSVWLNGYRSGAFLQVMGYDLDFADSYVLRYTPLSIYVNAQTSESFMNGEIFVGHNSSASIYCKDSYSCALARFAASNADSLYVNCTDSDGKNDTSYSCLNAAVFCPVSALLDRKPWLCSVDCTSTEFACRGMSIFHIGSIDEMDLSCDPRFGTCDALKFHCGLGLNTSCTVVSDSGMQGYDCSLCTYNTTYIPPINNLNYFITDYPNKYRRKRIHCHSNCRYCQDECIIISGINSFVESTSSDAKKVRIMANEHIAAITLHGFSTAAFQRAVISAGHVERLQMFSYRKIKTYHRTTIYAPMSSLEMYCNTPEACAESVIETFEDYNDTTIFISCNNRHACAKGMWALDYAFRANIECGHITSRADRPQSMHRS</sequence>
<dbReference type="AlphaFoldDB" id="X6NHM7"/>
<feature type="compositionally biased region" description="Low complexity" evidence="1">
    <location>
        <begin position="455"/>
        <end position="471"/>
    </location>
</feature>
<accession>X6NHM7</accession>
<keyword evidence="2" id="KW-0240">DNA-directed RNA polymerase</keyword>
<evidence type="ECO:0000256" key="1">
    <source>
        <dbReference type="SAM" id="MobiDB-lite"/>
    </source>
</evidence>
<dbReference type="Proteomes" id="UP000023152">
    <property type="component" value="Unassembled WGS sequence"/>
</dbReference>
<gene>
    <name evidence="2" type="ORF">RFI_11772</name>
</gene>
<keyword evidence="2" id="KW-0804">Transcription</keyword>
<keyword evidence="3" id="KW-1185">Reference proteome</keyword>
<organism evidence="2 3">
    <name type="scientific">Reticulomyxa filosa</name>
    <dbReference type="NCBI Taxonomy" id="46433"/>
    <lineage>
        <taxon>Eukaryota</taxon>
        <taxon>Sar</taxon>
        <taxon>Rhizaria</taxon>
        <taxon>Retaria</taxon>
        <taxon>Foraminifera</taxon>
        <taxon>Monothalamids</taxon>
        <taxon>Reticulomyxidae</taxon>
        <taxon>Reticulomyxa</taxon>
    </lineage>
</organism>
<dbReference type="PANTHER" id="PTHR33683">
    <property type="entry name" value="1, PUTATIVE-RELATED"/>
    <property type="match status" value="1"/>
</dbReference>
<evidence type="ECO:0000313" key="3">
    <source>
        <dbReference type="Proteomes" id="UP000023152"/>
    </source>
</evidence>
<reference evidence="2 3" key="1">
    <citation type="journal article" date="2013" name="Curr. Biol.">
        <title>The Genome of the Foraminiferan Reticulomyxa filosa.</title>
        <authorList>
            <person name="Glockner G."/>
            <person name="Hulsmann N."/>
            <person name="Schleicher M."/>
            <person name="Noegel A.A."/>
            <person name="Eichinger L."/>
            <person name="Gallinger C."/>
            <person name="Pawlowski J."/>
            <person name="Sierra R."/>
            <person name="Euteneuer U."/>
            <person name="Pillet L."/>
            <person name="Moustafa A."/>
            <person name="Platzer M."/>
            <person name="Groth M."/>
            <person name="Szafranski K."/>
            <person name="Schliwa M."/>
        </authorList>
    </citation>
    <scope>NUCLEOTIDE SEQUENCE [LARGE SCALE GENOMIC DNA]</scope>
</reference>
<comment type="caution">
    <text evidence="2">The sequence shown here is derived from an EMBL/GenBank/DDBJ whole genome shotgun (WGS) entry which is preliminary data.</text>
</comment>
<feature type="compositionally biased region" description="Polar residues" evidence="1">
    <location>
        <begin position="480"/>
        <end position="503"/>
    </location>
</feature>
<protein>
    <submittedName>
        <fullName evidence="2">DNA-directed RNA polymerase II largest subunit-related protein</fullName>
    </submittedName>
</protein>
<feature type="region of interest" description="Disordered" evidence="1">
    <location>
        <begin position="455"/>
        <end position="509"/>
    </location>
</feature>
<name>X6NHM7_RETFI</name>
<dbReference type="EMBL" id="ASPP01008587">
    <property type="protein sequence ID" value="ETO25368.1"/>
    <property type="molecule type" value="Genomic_DNA"/>
</dbReference>
<proteinExistence type="predicted"/>
<evidence type="ECO:0000313" key="2">
    <source>
        <dbReference type="EMBL" id="ETO25368.1"/>
    </source>
</evidence>
<dbReference type="PANTHER" id="PTHR33683:SF46">
    <property type="entry name" value="SUSHI DOMAIN-CONTAINING PROTEIN"/>
    <property type="match status" value="1"/>
</dbReference>